<dbReference type="RefSeq" id="WP_187536320.1">
    <property type="nucleotide sequence ID" value="NZ_JACRTL010000002.1"/>
</dbReference>
<dbReference type="GO" id="GO:0004065">
    <property type="term" value="F:arylsulfatase activity"/>
    <property type="evidence" value="ECO:0007669"/>
    <property type="project" value="TreeGrafter"/>
</dbReference>
<dbReference type="GO" id="GO:0046872">
    <property type="term" value="F:metal ion binding"/>
    <property type="evidence" value="ECO:0007669"/>
    <property type="project" value="UniProtKB-KW"/>
</dbReference>
<evidence type="ECO:0000256" key="5">
    <source>
        <dbReference type="SAM" id="MobiDB-lite"/>
    </source>
</evidence>
<protein>
    <submittedName>
        <fullName evidence="7">Sulfatase</fullName>
    </submittedName>
</protein>
<name>A0A8J6TR95_9FIRM</name>
<keyword evidence="4" id="KW-0106">Calcium</keyword>
<accession>A0A8J6TR95</accession>
<evidence type="ECO:0000259" key="6">
    <source>
        <dbReference type="Pfam" id="PF00884"/>
    </source>
</evidence>
<keyword evidence="8" id="KW-1185">Reference proteome</keyword>
<dbReference type="Pfam" id="PF14707">
    <property type="entry name" value="Sulfatase_C"/>
    <property type="match status" value="1"/>
</dbReference>
<dbReference type="PROSITE" id="PS00523">
    <property type="entry name" value="SULFATASE_1"/>
    <property type="match status" value="1"/>
</dbReference>
<keyword evidence="2" id="KW-0479">Metal-binding</keyword>
<evidence type="ECO:0000256" key="3">
    <source>
        <dbReference type="ARBA" id="ARBA00022801"/>
    </source>
</evidence>
<feature type="domain" description="Sulfatase N-terminal" evidence="6">
    <location>
        <begin position="5"/>
        <end position="313"/>
    </location>
</feature>
<keyword evidence="3" id="KW-0378">Hydrolase</keyword>
<dbReference type="InterPro" id="IPR050738">
    <property type="entry name" value="Sulfatase"/>
</dbReference>
<comment type="caution">
    <text evidence="7">The sequence shown here is derived from an EMBL/GenBank/DDBJ whole genome shotgun (WGS) entry which is preliminary data.</text>
</comment>
<sequence length="451" mass="50984">MAQRPNIVLMNCDDLGYGDLGCYGSAVNRTPTLDDMAKHGIRFTDFYMASPVCSPSRGGMLTGCYPPRIGFGTFEGEWVLFPGQGVGLNSSEVTIAEILRDAGYRTKIVGKWHCGDQEEFLPLNHGFDEYFGLPYSNDMGRQKTSRLNTPLPLIDGAEVIEEQPDQRSLTERYVEQATRFIRQNKENPFFLYFAHMHVHLPLYTSEEFVKNSQNGDYGACVECIDWAARAVLHELKKQGLEENTLFIFTSDNGGRGDHGGSNRPLRGKKGTTWEGGQRVPCIMYWPNHIREGAEVHDLVTSMDFLPTFAKLCGGKVDPDRKIDGMDFSEMLFSDTASPRNEFFYYIREALEAVRVGDWKLHTSKDGEAVKLLYNLRKDPGETNNLYDEYPEIVAKLEARLEYCRHDLGDTVTGTAGENVRPIGRVENPKPLAEYNEDHPYIVMMYDSEDIG</sequence>
<evidence type="ECO:0000256" key="1">
    <source>
        <dbReference type="ARBA" id="ARBA00008779"/>
    </source>
</evidence>
<feature type="region of interest" description="Disordered" evidence="5">
    <location>
        <begin position="253"/>
        <end position="272"/>
    </location>
</feature>
<dbReference type="Gene3D" id="3.30.1120.10">
    <property type="match status" value="1"/>
</dbReference>
<gene>
    <name evidence="7" type="ORF">H8702_04780</name>
</gene>
<dbReference type="EMBL" id="JACRTL010000002">
    <property type="protein sequence ID" value="MBC8610436.1"/>
    <property type="molecule type" value="Genomic_DNA"/>
</dbReference>
<dbReference type="InterPro" id="IPR017850">
    <property type="entry name" value="Alkaline_phosphatase_core_sf"/>
</dbReference>
<dbReference type="Proteomes" id="UP000632659">
    <property type="component" value="Unassembled WGS sequence"/>
</dbReference>
<evidence type="ECO:0000256" key="2">
    <source>
        <dbReference type="ARBA" id="ARBA00022723"/>
    </source>
</evidence>
<dbReference type="CDD" id="cd16026">
    <property type="entry name" value="GALNS_like"/>
    <property type="match status" value="1"/>
</dbReference>
<dbReference type="PANTHER" id="PTHR42693:SF53">
    <property type="entry name" value="ENDO-4-O-SULFATASE"/>
    <property type="match status" value="1"/>
</dbReference>
<dbReference type="SUPFAM" id="SSF53649">
    <property type="entry name" value="Alkaline phosphatase-like"/>
    <property type="match status" value="1"/>
</dbReference>
<comment type="similarity">
    <text evidence="1">Belongs to the sulfatase family.</text>
</comment>
<dbReference type="PROSITE" id="PS00149">
    <property type="entry name" value="SULFATASE_2"/>
    <property type="match status" value="1"/>
</dbReference>
<dbReference type="InterPro" id="IPR024607">
    <property type="entry name" value="Sulfatase_CS"/>
</dbReference>
<dbReference type="Pfam" id="PF00884">
    <property type="entry name" value="Sulfatase"/>
    <property type="match status" value="1"/>
</dbReference>
<reference evidence="7" key="1">
    <citation type="submission" date="2020-08" db="EMBL/GenBank/DDBJ databases">
        <title>Genome public.</title>
        <authorList>
            <person name="Liu C."/>
            <person name="Sun Q."/>
        </authorList>
    </citation>
    <scope>NUCLEOTIDE SEQUENCE</scope>
    <source>
        <strain evidence="7">NSJ-15</strain>
    </source>
</reference>
<dbReference type="PANTHER" id="PTHR42693">
    <property type="entry name" value="ARYLSULFATASE FAMILY MEMBER"/>
    <property type="match status" value="1"/>
</dbReference>
<evidence type="ECO:0000313" key="8">
    <source>
        <dbReference type="Proteomes" id="UP000632659"/>
    </source>
</evidence>
<dbReference type="AlphaFoldDB" id="A0A8J6TR95"/>
<dbReference type="InterPro" id="IPR000917">
    <property type="entry name" value="Sulfatase_N"/>
</dbReference>
<organism evidence="7 8">
    <name type="scientific">Massiliimalia timonensis</name>
    <dbReference type="NCBI Taxonomy" id="1987501"/>
    <lineage>
        <taxon>Bacteria</taxon>
        <taxon>Bacillati</taxon>
        <taxon>Bacillota</taxon>
        <taxon>Clostridia</taxon>
        <taxon>Eubacteriales</taxon>
        <taxon>Oscillospiraceae</taxon>
        <taxon>Massiliimalia</taxon>
    </lineage>
</organism>
<evidence type="ECO:0000256" key="4">
    <source>
        <dbReference type="ARBA" id="ARBA00022837"/>
    </source>
</evidence>
<evidence type="ECO:0000313" key="7">
    <source>
        <dbReference type="EMBL" id="MBC8610436.1"/>
    </source>
</evidence>
<proteinExistence type="inferred from homology"/>
<dbReference type="Gene3D" id="3.40.720.10">
    <property type="entry name" value="Alkaline Phosphatase, subunit A"/>
    <property type="match status" value="1"/>
</dbReference>